<dbReference type="EC" id="2.7.13.3" evidence="2"/>
<feature type="compositionally biased region" description="Low complexity" evidence="9">
    <location>
        <begin position="20"/>
        <end position="37"/>
    </location>
</feature>
<evidence type="ECO:0000313" key="15">
    <source>
        <dbReference type="Proteomes" id="UP001597365"/>
    </source>
</evidence>
<dbReference type="Pfam" id="PF13796">
    <property type="entry name" value="Sensor"/>
    <property type="match status" value="1"/>
</dbReference>
<dbReference type="PANTHER" id="PTHR24421:SF10">
    <property type="entry name" value="NITRATE_NITRITE SENSOR PROTEIN NARQ"/>
    <property type="match status" value="1"/>
</dbReference>
<keyword evidence="5" id="KW-0547">Nucleotide-binding</keyword>
<dbReference type="RefSeq" id="WP_380905001.1">
    <property type="nucleotide sequence ID" value="NZ_JBHUFU010000029.1"/>
</dbReference>
<evidence type="ECO:0000256" key="3">
    <source>
        <dbReference type="ARBA" id="ARBA00022553"/>
    </source>
</evidence>
<evidence type="ECO:0000259" key="12">
    <source>
        <dbReference type="Pfam" id="PF07730"/>
    </source>
</evidence>
<dbReference type="Proteomes" id="UP001597365">
    <property type="component" value="Unassembled WGS sequence"/>
</dbReference>
<feature type="region of interest" description="Disordered" evidence="9">
    <location>
        <begin position="1"/>
        <end position="61"/>
    </location>
</feature>
<accession>A0ABW4PUV8</accession>
<proteinExistence type="predicted"/>
<dbReference type="GO" id="GO:0016301">
    <property type="term" value="F:kinase activity"/>
    <property type="evidence" value="ECO:0007669"/>
    <property type="project" value="UniProtKB-KW"/>
</dbReference>
<dbReference type="InterPro" id="IPR050482">
    <property type="entry name" value="Sensor_HK_TwoCompSys"/>
</dbReference>
<gene>
    <name evidence="14" type="ORF">ACFSJS_27125</name>
</gene>
<keyword evidence="3" id="KW-0597">Phosphoprotein</keyword>
<keyword evidence="6 14" id="KW-0418">Kinase</keyword>
<dbReference type="InterPro" id="IPR003594">
    <property type="entry name" value="HATPase_dom"/>
</dbReference>
<keyword evidence="10" id="KW-1133">Transmembrane helix</keyword>
<evidence type="ECO:0000256" key="10">
    <source>
        <dbReference type="SAM" id="Phobius"/>
    </source>
</evidence>
<organism evidence="14 15">
    <name type="scientific">Streptomyces desertarenae</name>
    <dbReference type="NCBI Taxonomy" id="2666184"/>
    <lineage>
        <taxon>Bacteria</taxon>
        <taxon>Bacillati</taxon>
        <taxon>Actinomycetota</taxon>
        <taxon>Actinomycetes</taxon>
        <taxon>Kitasatosporales</taxon>
        <taxon>Streptomycetaceae</taxon>
        <taxon>Streptomyces</taxon>
    </lineage>
</organism>
<feature type="domain" description="Histidine kinase/HSP90-like ATPase" evidence="11">
    <location>
        <begin position="347"/>
        <end position="427"/>
    </location>
</feature>
<dbReference type="InterPro" id="IPR011712">
    <property type="entry name" value="Sig_transdc_His_kin_sub3_dim/P"/>
</dbReference>
<evidence type="ECO:0000256" key="6">
    <source>
        <dbReference type="ARBA" id="ARBA00022777"/>
    </source>
</evidence>
<evidence type="ECO:0000256" key="1">
    <source>
        <dbReference type="ARBA" id="ARBA00000085"/>
    </source>
</evidence>
<evidence type="ECO:0000256" key="7">
    <source>
        <dbReference type="ARBA" id="ARBA00022840"/>
    </source>
</evidence>
<dbReference type="Gene3D" id="3.30.565.10">
    <property type="entry name" value="Histidine kinase-like ATPase, C-terminal domain"/>
    <property type="match status" value="1"/>
</dbReference>
<feature type="transmembrane region" description="Helical" evidence="10">
    <location>
        <begin position="172"/>
        <end position="193"/>
    </location>
</feature>
<evidence type="ECO:0000313" key="14">
    <source>
        <dbReference type="EMBL" id="MFD1833283.1"/>
    </source>
</evidence>
<keyword evidence="10" id="KW-0472">Membrane</keyword>
<keyword evidence="8" id="KW-0902">Two-component regulatory system</keyword>
<dbReference type="PANTHER" id="PTHR24421">
    <property type="entry name" value="NITRATE/NITRITE SENSOR PROTEIN NARX-RELATED"/>
    <property type="match status" value="1"/>
</dbReference>
<dbReference type="Pfam" id="PF02518">
    <property type="entry name" value="HATPase_c"/>
    <property type="match status" value="1"/>
</dbReference>
<feature type="compositionally biased region" description="Gly residues" evidence="9">
    <location>
        <begin position="38"/>
        <end position="51"/>
    </location>
</feature>
<keyword evidence="7" id="KW-0067">ATP-binding</keyword>
<dbReference type="EMBL" id="JBHUFU010000029">
    <property type="protein sequence ID" value="MFD1833283.1"/>
    <property type="molecule type" value="Genomic_DNA"/>
</dbReference>
<comment type="caution">
    <text evidence="14">The sequence shown here is derived from an EMBL/GenBank/DDBJ whole genome shotgun (WGS) entry which is preliminary data.</text>
</comment>
<evidence type="ECO:0000259" key="11">
    <source>
        <dbReference type="Pfam" id="PF02518"/>
    </source>
</evidence>
<dbReference type="SUPFAM" id="SSF55874">
    <property type="entry name" value="ATPase domain of HSP90 chaperone/DNA topoisomerase II/histidine kinase"/>
    <property type="match status" value="1"/>
</dbReference>
<feature type="transmembrane region" description="Helical" evidence="10">
    <location>
        <begin position="85"/>
        <end position="113"/>
    </location>
</feature>
<keyword evidence="4" id="KW-0808">Transferase</keyword>
<evidence type="ECO:0000256" key="9">
    <source>
        <dbReference type="SAM" id="MobiDB-lite"/>
    </source>
</evidence>
<sequence>MSTPPPSPPSLPGHDRAPRGDGPPAASAAPAPAARHGGPAGGGGRAEGAGEGADRLPPPRAPLAARTWKEIAHLLLNLPMDIAGFVYVGVWVLCGVLLSVTVVGLPVLALGLVGCRQFGKVERARARTLLGVRIEEPTPIRHRVHGGFFPWLWTSLKDPVGWRHALYSFVRLPWGATTFAVTFVSLFAAWPVLPWLARGMSHVDRAMVRGLLSPSDELERRIAELESDRRTVTDTASADLRRIERDLHDGAQARLVALAMDLGLAKEKLHDDPETAAKMVDEAHGEVKLALAELRDLARGIHPAILTDRGLGPALSTLAARCTVPTTITTDLTTRPAPAIESIAYFTVSELLQNTSKHSHATHATVDLWHTDHHLLIQVTDNGRGGATTDHGTGLAGLAERLDSVDGLLLIDSPTGGPTTITARLPWRDPTP</sequence>
<name>A0ABW4PUV8_9ACTN</name>
<evidence type="ECO:0000256" key="2">
    <source>
        <dbReference type="ARBA" id="ARBA00012438"/>
    </source>
</evidence>
<feature type="domain" description="Putative sensor" evidence="13">
    <location>
        <begin position="73"/>
        <end position="190"/>
    </location>
</feature>
<evidence type="ECO:0000256" key="5">
    <source>
        <dbReference type="ARBA" id="ARBA00022741"/>
    </source>
</evidence>
<dbReference type="InterPro" id="IPR036890">
    <property type="entry name" value="HATPase_C_sf"/>
</dbReference>
<dbReference type="CDD" id="cd16917">
    <property type="entry name" value="HATPase_UhpB-NarQ-NarX-like"/>
    <property type="match status" value="1"/>
</dbReference>
<dbReference type="Pfam" id="PF07730">
    <property type="entry name" value="HisKA_3"/>
    <property type="match status" value="1"/>
</dbReference>
<feature type="compositionally biased region" description="Pro residues" evidence="9">
    <location>
        <begin position="1"/>
        <end position="11"/>
    </location>
</feature>
<evidence type="ECO:0000256" key="4">
    <source>
        <dbReference type="ARBA" id="ARBA00022679"/>
    </source>
</evidence>
<evidence type="ECO:0000259" key="13">
    <source>
        <dbReference type="Pfam" id="PF13796"/>
    </source>
</evidence>
<dbReference type="Gene3D" id="1.20.5.1930">
    <property type="match status" value="1"/>
</dbReference>
<keyword evidence="10" id="KW-0812">Transmembrane</keyword>
<reference evidence="15" key="1">
    <citation type="journal article" date="2019" name="Int. J. Syst. Evol. Microbiol.">
        <title>The Global Catalogue of Microorganisms (GCM) 10K type strain sequencing project: providing services to taxonomists for standard genome sequencing and annotation.</title>
        <authorList>
            <consortium name="The Broad Institute Genomics Platform"/>
            <consortium name="The Broad Institute Genome Sequencing Center for Infectious Disease"/>
            <person name="Wu L."/>
            <person name="Ma J."/>
        </authorList>
    </citation>
    <scope>NUCLEOTIDE SEQUENCE [LARGE SCALE GENOMIC DNA]</scope>
    <source>
        <strain evidence="15">CGMCC 4.7455</strain>
    </source>
</reference>
<keyword evidence="15" id="KW-1185">Reference proteome</keyword>
<feature type="domain" description="Signal transduction histidine kinase subgroup 3 dimerisation and phosphoacceptor" evidence="12">
    <location>
        <begin position="241"/>
        <end position="304"/>
    </location>
</feature>
<evidence type="ECO:0000256" key="8">
    <source>
        <dbReference type="ARBA" id="ARBA00023012"/>
    </source>
</evidence>
<dbReference type="InterPro" id="IPR025828">
    <property type="entry name" value="Put_sensor_dom"/>
</dbReference>
<protein>
    <recommendedName>
        <fullName evidence="2">histidine kinase</fullName>
        <ecNumber evidence="2">2.7.13.3</ecNumber>
    </recommendedName>
</protein>
<comment type="catalytic activity">
    <reaction evidence="1">
        <text>ATP + protein L-histidine = ADP + protein N-phospho-L-histidine.</text>
        <dbReference type="EC" id="2.7.13.3"/>
    </reaction>
</comment>